<gene>
    <name evidence="2" type="ORF">R7L_gp30</name>
</gene>
<dbReference type="EMBL" id="MZ773648">
    <property type="protein sequence ID" value="UAT28869.1"/>
    <property type="molecule type" value="Genomic_DNA"/>
</dbReference>
<accession>A0AAE8XBG1</accession>
<organism evidence="2 3">
    <name type="scientific">Dinoroseobacter phage vB_DshP-R7L</name>
    <dbReference type="NCBI Taxonomy" id="2873349"/>
    <lineage>
        <taxon>Viruses</taxon>
        <taxon>Duplodnaviria</taxon>
        <taxon>Heunggongvirae</taxon>
        <taxon>Uroviricota</taxon>
        <taxon>Caudoviricetes</taxon>
        <taxon>Schitoviridae</taxon>
        <taxon>Rhodovirinae</taxon>
        <taxon>Gonggongvirus</taxon>
        <taxon>Gonggongvirus R7l</taxon>
    </lineage>
</organism>
<dbReference type="Proteomes" id="UP000828212">
    <property type="component" value="Segment"/>
</dbReference>
<evidence type="ECO:0000313" key="2">
    <source>
        <dbReference type="EMBL" id="UAT28869.1"/>
    </source>
</evidence>
<proteinExistence type="predicted"/>
<reference evidence="2" key="1">
    <citation type="submission" date="2021-08" db="EMBL/GenBank/DDBJ databases">
        <authorList>
            <person name="Lu L."/>
            <person name="Huang X."/>
            <person name="Zhang R."/>
            <person name="Jiao N."/>
        </authorList>
    </citation>
    <scope>NUCLEOTIDE SEQUENCE</scope>
</reference>
<evidence type="ECO:0000256" key="1">
    <source>
        <dbReference type="SAM" id="Coils"/>
    </source>
</evidence>
<sequence length="140" mass="16184">MSKTQTKMELVDTSESTEFKKTRMKEVRAMVSNALKKNRRIDLMDFTGTDIPRVMVALQDEVMDARNRHAKATKHISSAKQTVNIILPVVESVMETQAMHIQKLEAELEIQSERVEDAHEYSISLHQENEKLRNTVDMLR</sequence>
<name>A0AAE8XBG1_9CAUD</name>
<protein>
    <submittedName>
        <fullName evidence="2">Uncharacterized protein</fullName>
    </submittedName>
</protein>
<keyword evidence="1" id="KW-0175">Coiled coil</keyword>
<feature type="coiled-coil region" evidence="1">
    <location>
        <begin position="55"/>
        <end position="121"/>
    </location>
</feature>
<evidence type="ECO:0000313" key="3">
    <source>
        <dbReference type="Proteomes" id="UP000828212"/>
    </source>
</evidence>
<keyword evidence="3" id="KW-1185">Reference proteome</keyword>